<accession>A0AAW0RHJ3</accession>
<reference evidence="2 3" key="1">
    <citation type="submission" date="2020-02" db="EMBL/GenBank/DDBJ databases">
        <title>Comparative genomics of the hypocrealean fungal genus Beauvera.</title>
        <authorList>
            <person name="Showalter D.N."/>
            <person name="Bushley K.E."/>
            <person name="Rehner S.A."/>
        </authorList>
    </citation>
    <scope>NUCLEOTIDE SEQUENCE [LARGE SCALE GENOMIC DNA]</scope>
    <source>
        <strain evidence="2 3">ARSEF4384</strain>
    </source>
</reference>
<organism evidence="2 3">
    <name type="scientific">Beauveria asiatica</name>
    <dbReference type="NCBI Taxonomy" id="1069075"/>
    <lineage>
        <taxon>Eukaryota</taxon>
        <taxon>Fungi</taxon>
        <taxon>Dikarya</taxon>
        <taxon>Ascomycota</taxon>
        <taxon>Pezizomycotina</taxon>
        <taxon>Sordariomycetes</taxon>
        <taxon>Hypocreomycetidae</taxon>
        <taxon>Hypocreales</taxon>
        <taxon>Cordycipitaceae</taxon>
        <taxon>Beauveria</taxon>
    </lineage>
</organism>
<keyword evidence="3" id="KW-1185">Reference proteome</keyword>
<evidence type="ECO:0000313" key="3">
    <source>
        <dbReference type="Proteomes" id="UP001397290"/>
    </source>
</evidence>
<dbReference type="Proteomes" id="UP001397290">
    <property type="component" value="Unassembled WGS sequence"/>
</dbReference>
<sequence length="258" mass="27641">MLKEAGLGVFSGIPSPPGSKENTPVPQPVEEGAPLVPPSGPPPVAPGDPTGGGGGGGAGGTTFSDPSQVAYLDQAPKGKECIPIRTKYLDWCKNERRLMLTYHPADQFKPWSQRRTGQFEVTIECVVGTGYMIVTLPDSSNPALPCARAGFLLRKSDYPIAAEAYVKAVDKISPVSGKNELVGRAMADFVWWTVAAGARFCYGVLDGETKPQVFTRSTFKSAFGVIADRQINDILQSFGQEPLKKVGQKQAQMLVKVR</sequence>
<name>A0AAW0RHJ3_9HYPO</name>
<dbReference type="AlphaFoldDB" id="A0AAW0RHJ3"/>
<evidence type="ECO:0000256" key="1">
    <source>
        <dbReference type="SAM" id="MobiDB-lite"/>
    </source>
</evidence>
<evidence type="ECO:0000313" key="2">
    <source>
        <dbReference type="EMBL" id="KAK8141644.1"/>
    </source>
</evidence>
<gene>
    <name evidence="2" type="ORF">G3M48_010127</name>
</gene>
<protein>
    <submittedName>
        <fullName evidence="2">Uncharacterized protein</fullName>
    </submittedName>
</protein>
<feature type="compositionally biased region" description="Pro residues" evidence="1">
    <location>
        <begin position="35"/>
        <end position="46"/>
    </location>
</feature>
<dbReference type="EMBL" id="JAAHCF010000890">
    <property type="protein sequence ID" value="KAK8141644.1"/>
    <property type="molecule type" value="Genomic_DNA"/>
</dbReference>
<feature type="region of interest" description="Disordered" evidence="1">
    <location>
        <begin position="1"/>
        <end position="66"/>
    </location>
</feature>
<proteinExistence type="predicted"/>
<feature type="compositionally biased region" description="Gly residues" evidence="1">
    <location>
        <begin position="49"/>
        <end position="60"/>
    </location>
</feature>
<comment type="caution">
    <text evidence="2">The sequence shown here is derived from an EMBL/GenBank/DDBJ whole genome shotgun (WGS) entry which is preliminary data.</text>
</comment>